<name>A0A0F9ECC9_9ZZZZ</name>
<evidence type="ECO:0000313" key="1">
    <source>
        <dbReference type="EMBL" id="KKL71619.1"/>
    </source>
</evidence>
<reference evidence="1" key="1">
    <citation type="journal article" date="2015" name="Nature">
        <title>Complex archaea that bridge the gap between prokaryotes and eukaryotes.</title>
        <authorList>
            <person name="Spang A."/>
            <person name="Saw J.H."/>
            <person name="Jorgensen S.L."/>
            <person name="Zaremba-Niedzwiedzka K."/>
            <person name="Martijn J."/>
            <person name="Lind A.E."/>
            <person name="van Eijk R."/>
            <person name="Schleper C."/>
            <person name="Guy L."/>
            <person name="Ettema T.J."/>
        </authorList>
    </citation>
    <scope>NUCLEOTIDE SEQUENCE</scope>
</reference>
<comment type="caution">
    <text evidence="1">The sequence shown here is derived from an EMBL/GenBank/DDBJ whole genome shotgun (WGS) entry which is preliminary data.</text>
</comment>
<organism evidence="1">
    <name type="scientific">marine sediment metagenome</name>
    <dbReference type="NCBI Taxonomy" id="412755"/>
    <lineage>
        <taxon>unclassified sequences</taxon>
        <taxon>metagenomes</taxon>
        <taxon>ecological metagenomes</taxon>
    </lineage>
</organism>
<protein>
    <submittedName>
        <fullName evidence="1">Uncharacterized protein</fullName>
    </submittedName>
</protein>
<dbReference type="EMBL" id="LAZR01025536">
    <property type="protein sequence ID" value="KKL71619.1"/>
    <property type="molecule type" value="Genomic_DNA"/>
</dbReference>
<accession>A0A0F9ECC9</accession>
<dbReference type="AlphaFoldDB" id="A0A0F9ECC9"/>
<gene>
    <name evidence="1" type="ORF">LCGC14_2093150</name>
</gene>
<sequence length="56" mass="6609">ELGDFNEIRPDVDSEDYLYHPSGLRYEQGELGLFDIEDDPYGEAYRNEVRHAPYNE</sequence>
<proteinExistence type="predicted"/>
<feature type="non-terminal residue" evidence="1">
    <location>
        <position position="1"/>
    </location>
</feature>